<protein>
    <recommendedName>
        <fullName evidence="1">Mutator-like transposase domain-containing protein</fullName>
    </recommendedName>
</protein>
<proteinExistence type="predicted"/>
<reference evidence="2" key="1">
    <citation type="submission" date="2021-03" db="EMBL/GenBank/DDBJ databases">
        <authorList>
            <person name="Bekaert M."/>
        </authorList>
    </citation>
    <scope>NUCLEOTIDE SEQUENCE</scope>
</reference>
<evidence type="ECO:0000259" key="1">
    <source>
        <dbReference type="Pfam" id="PF20700"/>
    </source>
</evidence>
<dbReference type="Proteomes" id="UP000683360">
    <property type="component" value="Unassembled WGS sequence"/>
</dbReference>
<dbReference type="EMBL" id="CAJPWZ010001637">
    <property type="protein sequence ID" value="CAG2219652.1"/>
    <property type="molecule type" value="Genomic_DNA"/>
</dbReference>
<name>A0A8S3SNJ7_MYTED</name>
<accession>A0A8S3SNJ7</accession>
<dbReference type="AlphaFoldDB" id="A0A8S3SNJ7"/>
<organism evidence="2 3">
    <name type="scientific">Mytilus edulis</name>
    <name type="common">Blue mussel</name>
    <dbReference type="NCBI Taxonomy" id="6550"/>
    <lineage>
        <taxon>Eukaryota</taxon>
        <taxon>Metazoa</taxon>
        <taxon>Spiralia</taxon>
        <taxon>Lophotrochozoa</taxon>
        <taxon>Mollusca</taxon>
        <taxon>Bivalvia</taxon>
        <taxon>Autobranchia</taxon>
        <taxon>Pteriomorphia</taxon>
        <taxon>Mytilida</taxon>
        <taxon>Mytiloidea</taxon>
        <taxon>Mytilidae</taxon>
        <taxon>Mytilinae</taxon>
        <taxon>Mytilus</taxon>
    </lineage>
</organism>
<comment type="caution">
    <text evidence="2">The sequence shown here is derived from an EMBL/GenBank/DDBJ whole genome shotgun (WGS) entry which is preliminary data.</text>
</comment>
<gene>
    <name evidence="2" type="ORF">MEDL_33173</name>
</gene>
<evidence type="ECO:0000313" key="2">
    <source>
        <dbReference type="EMBL" id="CAG2219652.1"/>
    </source>
</evidence>
<feature type="domain" description="Mutator-like transposase" evidence="1">
    <location>
        <begin position="7"/>
        <end position="109"/>
    </location>
</feature>
<dbReference type="InterPro" id="IPR049012">
    <property type="entry name" value="Mutator_transp_dom"/>
</dbReference>
<dbReference type="Pfam" id="PF20700">
    <property type="entry name" value="Mutator"/>
    <property type="match status" value="1"/>
</dbReference>
<keyword evidence="3" id="KW-1185">Reference proteome</keyword>
<sequence length="235" mass="25469">MHLSNALGVRPMGVSGMMYIQCTQCGTINKLKLGKTHRPPDSKRTGVGIFNVNTKLAAGMIHSGIGETQLNNLLSTINLHCIDHKSLKGRENEIGHFIEKNAKTSENNFLIEEAIGSLVIGEPSAAGSEDGIKNGLTAITEHMFGNHTFCNVSWCGGLTKGEAYKHLNLPYGKDLTSKQLKADLEKIFQNKLLTKANQLSKLSSSQANESFNNTVASKAPKRLHYSGSASLGYRV</sequence>
<evidence type="ECO:0000313" key="3">
    <source>
        <dbReference type="Proteomes" id="UP000683360"/>
    </source>
</evidence>
<dbReference type="OrthoDB" id="6152639at2759"/>